<dbReference type="HOGENOM" id="CLU_035714_4_0_0"/>
<dbReference type="Pfam" id="PF13288">
    <property type="entry name" value="DXPR_C"/>
    <property type="match status" value="1"/>
</dbReference>
<feature type="binding site" evidence="9">
    <location>
        <position position="21"/>
    </location>
    <ligand>
        <name>NADPH</name>
        <dbReference type="ChEBI" id="CHEBI:57783"/>
    </ligand>
</feature>
<dbReference type="InterPro" id="IPR026877">
    <property type="entry name" value="DXPR_C"/>
</dbReference>
<feature type="binding site" evidence="9">
    <location>
        <position position="123"/>
    </location>
    <ligand>
        <name>NADPH</name>
        <dbReference type="ChEBI" id="CHEBI:57783"/>
    </ligand>
</feature>
<organism evidence="11 12">
    <name type="scientific">Thermobaculum terrenum (strain ATCC BAA-798 / CCMEE 7001 / YNP1)</name>
    <dbReference type="NCBI Taxonomy" id="525904"/>
    <lineage>
        <taxon>Bacteria</taxon>
        <taxon>Bacillati</taxon>
        <taxon>Chloroflexota</taxon>
        <taxon>Chloroflexia</taxon>
        <taxon>Candidatus Thermobaculales</taxon>
        <taxon>Candidatus Thermobaculaceae</taxon>
        <taxon>Thermobaculum</taxon>
    </lineage>
</organism>
<comment type="catalytic activity">
    <reaction evidence="8">
        <text>2-C-methyl-D-erythritol 4-phosphate + NADP(+) = 1-deoxy-D-xylulose 5-phosphate + NADPH + H(+)</text>
        <dbReference type="Rhea" id="RHEA:13717"/>
        <dbReference type="ChEBI" id="CHEBI:15378"/>
        <dbReference type="ChEBI" id="CHEBI:57783"/>
        <dbReference type="ChEBI" id="CHEBI:57792"/>
        <dbReference type="ChEBI" id="CHEBI:58262"/>
        <dbReference type="ChEBI" id="CHEBI:58349"/>
        <dbReference type="EC" id="1.1.1.267"/>
    </reaction>
    <physiologicalReaction direction="right-to-left" evidence="8">
        <dbReference type="Rhea" id="RHEA:13719"/>
    </physiologicalReaction>
</comment>
<reference evidence="12" key="1">
    <citation type="journal article" date="2010" name="Stand. Genomic Sci.">
        <title>Complete genome sequence of 'Thermobaculum terrenum' type strain (YNP1).</title>
        <authorList>
            <person name="Kiss H."/>
            <person name="Cleland D."/>
            <person name="Lapidus A."/>
            <person name="Lucas S."/>
            <person name="Glavina Del Rio T."/>
            <person name="Nolan M."/>
            <person name="Tice H."/>
            <person name="Han C."/>
            <person name="Goodwin L."/>
            <person name="Pitluck S."/>
            <person name="Liolios K."/>
            <person name="Ivanova N."/>
            <person name="Mavromatis K."/>
            <person name="Ovchinnikova G."/>
            <person name="Pati A."/>
            <person name="Chen A."/>
            <person name="Palaniappan K."/>
            <person name="Land M."/>
            <person name="Hauser L."/>
            <person name="Chang Y."/>
            <person name="Jeffries C."/>
            <person name="Lu M."/>
            <person name="Brettin T."/>
            <person name="Detter J."/>
            <person name="Goker M."/>
            <person name="Tindall B."/>
            <person name="Beck B."/>
            <person name="McDermott T."/>
            <person name="Woyke T."/>
            <person name="Bristow J."/>
            <person name="Eisen J."/>
            <person name="Markowitz V."/>
            <person name="Hugenholtz P."/>
            <person name="Kyrpides N."/>
            <person name="Klenk H."/>
            <person name="Cheng J."/>
        </authorList>
    </citation>
    <scope>NUCLEOTIDE SEQUENCE [LARGE SCALE GENOMIC DNA]</scope>
    <source>
        <strain evidence="12">ATCC BAA-798 / YNP1</strain>
    </source>
</reference>
<dbReference type="Gene3D" id="1.10.1740.10">
    <property type="match status" value="1"/>
</dbReference>
<feature type="binding site" evidence="9">
    <location>
        <position position="226"/>
    </location>
    <ligand>
        <name>1-deoxy-D-xylulose 5-phosphate</name>
        <dbReference type="ChEBI" id="CHEBI:57792"/>
    </ligand>
</feature>
<keyword evidence="7 9" id="KW-0414">Isoprene biosynthesis</keyword>
<feature type="domain" description="Semialdehyde dehydrogenase NAD-binding" evidence="10">
    <location>
        <begin position="14"/>
        <end position="144"/>
    </location>
</feature>
<dbReference type="InterPro" id="IPR003821">
    <property type="entry name" value="DXP_reductoisomerase"/>
</dbReference>
<evidence type="ECO:0000256" key="9">
    <source>
        <dbReference type="HAMAP-Rule" id="MF_00183"/>
    </source>
</evidence>
<dbReference type="Proteomes" id="UP000000323">
    <property type="component" value="Chromosome 1"/>
</dbReference>
<dbReference type="GO" id="GO:0016853">
    <property type="term" value="F:isomerase activity"/>
    <property type="evidence" value="ECO:0007669"/>
    <property type="project" value="UniProtKB-KW"/>
</dbReference>
<dbReference type="InterPro" id="IPR000534">
    <property type="entry name" value="Semialdehyde_DH_NAD-bd"/>
</dbReference>
<protein>
    <recommendedName>
        <fullName evidence="9">1-deoxy-D-xylulose 5-phosphate reductoisomerase</fullName>
        <shortName evidence="9">DXP reductoisomerase</shortName>
        <ecNumber evidence="9">1.1.1.267</ecNumber>
    </recommendedName>
    <alternativeName>
        <fullName evidence="9">1-deoxyxylulose-5-phosphate reductoisomerase</fullName>
    </alternativeName>
    <alternativeName>
        <fullName evidence="9">2-C-methyl-D-erythritol 4-phosphate synthase</fullName>
    </alternativeName>
</protein>
<dbReference type="GO" id="GO:0070402">
    <property type="term" value="F:NADPH binding"/>
    <property type="evidence" value="ECO:0007669"/>
    <property type="project" value="InterPro"/>
</dbReference>
<evidence type="ECO:0000256" key="8">
    <source>
        <dbReference type="ARBA" id="ARBA00048543"/>
    </source>
</evidence>
<name>D1CCU5_THET1</name>
<proteinExistence type="inferred from homology"/>
<dbReference type="eggNOG" id="COG0743">
    <property type="taxonomic scope" value="Bacteria"/>
</dbReference>
<dbReference type="GO" id="GO:0016620">
    <property type="term" value="F:oxidoreductase activity, acting on the aldehyde or oxo group of donors, NAD or NADP as acceptor"/>
    <property type="evidence" value="ECO:0007669"/>
    <property type="project" value="InterPro"/>
</dbReference>
<keyword evidence="4 9" id="KW-0521">NADP</keyword>
<dbReference type="PIRSF" id="PIRSF006205">
    <property type="entry name" value="Dxp_reductismrs"/>
    <property type="match status" value="1"/>
</dbReference>
<dbReference type="EC" id="1.1.1.267" evidence="9"/>
<feature type="binding site" evidence="9">
    <location>
        <position position="226"/>
    </location>
    <ligand>
        <name>Mn(2+)</name>
        <dbReference type="ChEBI" id="CHEBI:29035"/>
    </ligand>
</feature>
<keyword evidence="11" id="KW-0413">Isomerase</keyword>
<keyword evidence="6 9" id="KW-0464">Manganese</keyword>
<evidence type="ECO:0000313" key="12">
    <source>
        <dbReference type="Proteomes" id="UP000000323"/>
    </source>
</evidence>
<dbReference type="Gene3D" id="3.40.50.720">
    <property type="entry name" value="NAD(P)-binding Rossmann-like Domain"/>
    <property type="match status" value="1"/>
</dbReference>
<dbReference type="SUPFAM" id="SSF51735">
    <property type="entry name" value="NAD(P)-binding Rossmann-fold domains"/>
    <property type="match status" value="1"/>
</dbReference>
<gene>
    <name evidence="9" type="primary">dxr</name>
    <name evidence="11" type="ordered locus">Tter_1704</name>
</gene>
<feature type="binding site" evidence="9">
    <location>
        <position position="181"/>
    </location>
    <ligand>
        <name>1-deoxy-D-xylulose 5-phosphate</name>
        <dbReference type="ChEBI" id="CHEBI:57792"/>
    </ligand>
</feature>
<evidence type="ECO:0000256" key="3">
    <source>
        <dbReference type="ARBA" id="ARBA00022723"/>
    </source>
</evidence>
<feature type="binding site" evidence="9">
    <location>
        <position position="148"/>
    </location>
    <ligand>
        <name>1-deoxy-D-xylulose 5-phosphate</name>
        <dbReference type="ChEBI" id="CHEBI:57792"/>
    </ligand>
</feature>
<feature type="binding site" evidence="9">
    <location>
        <position position="23"/>
    </location>
    <ligand>
        <name>NADPH</name>
        <dbReference type="ChEBI" id="CHEBI:57783"/>
    </ligand>
</feature>
<feature type="binding site" evidence="9">
    <location>
        <position position="147"/>
    </location>
    <ligand>
        <name>Mn(2+)</name>
        <dbReference type="ChEBI" id="CHEBI:29035"/>
    </ligand>
</feature>
<evidence type="ECO:0000256" key="1">
    <source>
        <dbReference type="ARBA" id="ARBA00005094"/>
    </source>
</evidence>
<feature type="binding site" evidence="9">
    <location>
        <position position="122"/>
    </location>
    <ligand>
        <name>1-deoxy-D-xylulose 5-phosphate</name>
        <dbReference type="ChEBI" id="CHEBI:57792"/>
    </ligand>
</feature>
<dbReference type="PANTHER" id="PTHR30525:SF0">
    <property type="entry name" value="1-DEOXY-D-XYLULOSE 5-PHOSPHATE REDUCTOISOMERASE, CHLOROPLASTIC"/>
    <property type="match status" value="1"/>
</dbReference>
<feature type="binding site" evidence="9">
    <location>
        <position position="49"/>
    </location>
    <ligand>
        <name>NADPH</name>
        <dbReference type="ChEBI" id="CHEBI:57783"/>
    </ligand>
</feature>
<dbReference type="InterPro" id="IPR036169">
    <property type="entry name" value="DXPR_C_sf"/>
</dbReference>
<dbReference type="HAMAP" id="MF_00183">
    <property type="entry name" value="DXP_reductoisom"/>
    <property type="match status" value="1"/>
</dbReference>
<dbReference type="NCBIfam" id="TIGR00243">
    <property type="entry name" value="Dxr"/>
    <property type="match status" value="1"/>
</dbReference>
<dbReference type="KEGG" id="ttr:Tter_1704"/>
<dbReference type="EMBL" id="CP001825">
    <property type="protein sequence ID" value="ACZ42610.1"/>
    <property type="molecule type" value="Genomic_DNA"/>
</dbReference>
<dbReference type="GO" id="GO:0030145">
    <property type="term" value="F:manganese ion binding"/>
    <property type="evidence" value="ECO:0007669"/>
    <property type="project" value="TreeGrafter"/>
</dbReference>
<comment type="caution">
    <text evidence="9">Lacks conserved residue(s) required for the propagation of feature annotation.</text>
</comment>
<dbReference type="NCBIfam" id="NF009114">
    <property type="entry name" value="PRK12464.1"/>
    <property type="match status" value="1"/>
</dbReference>
<feature type="binding site" evidence="9">
    <location>
        <position position="149"/>
    </location>
    <ligand>
        <name>Mn(2+)</name>
        <dbReference type="ChEBI" id="CHEBI:29035"/>
    </ligand>
</feature>
<feature type="binding site" evidence="9">
    <location>
        <position position="22"/>
    </location>
    <ligand>
        <name>NADPH</name>
        <dbReference type="ChEBI" id="CHEBI:57783"/>
    </ligand>
</feature>
<keyword evidence="5 9" id="KW-0560">Oxidoreductase</keyword>
<dbReference type="AlphaFoldDB" id="D1CCU5"/>
<dbReference type="GO" id="GO:0051484">
    <property type="term" value="P:isopentenyl diphosphate biosynthetic process, methylerythritol 4-phosphate pathway involved in terpenoid biosynthetic process"/>
    <property type="evidence" value="ECO:0007669"/>
    <property type="project" value="UniProtKB-ARBA"/>
</dbReference>
<evidence type="ECO:0000256" key="4">
    <source>
        <dbReference type="ARBA" id="ARBA00022857"/>
    </source>
</evidence>
<feature type="binding site" evidence="9">
    <location>
        <position position="223"/>
    </location>
    <ligand>
        <name>1-deoxy-D-xylulose 5-phosphate</name>
        <dbReference type="ChEBI" id="CHEBI:57792"/>
    </ligand>
</feature>
<feature type="binding site" evidence="9">
    <location>
        <position position="204"/>
    </location>
    <ligand>
        <name>1-deoxy-D-xylulose 5-phosphate</name>
        <dbReference type="ChEBI" id="CHEBI:57792"/>
    </ligand>
</feature>
<dbReference type="InterPro" id="IPR013512">
    <property type="entry name" value="DXP_reductoisomerase_N"/>
</dbReference>
<accession>D1CCU5</accession>
<dbReference type="InterPro" id="IPR013644">
    <property type="entry name" value="DXP_reductoisomerase_C"/>
</dbReference>
<feature type="binding site" evidence="9">
    <location>
        <position position="210"/>
    </location>
    <ligand>
        <name>NADPH</name>
        <dbReference type="ChEBI" id="CHEBI:57783"/>
    </ligand>
</feature>
<comment type="cofactor">
    <cofactor evidence="9">
        <name>Mg(2+)</name>
        <dbReference type="ChEBI" id="CHEBI:18420"/>
    </cofactor>
    <cofactor evidence="9">
        <name>Mn(2+)</name>
        <dbReference type="ChEBI" id="CHEBI:29035"/>
    </cofactor>
</comment>
<comment type="function">
    <text evidence="9">Catalyzes the NADPH-dependent rearrangement and reduction of 1-deoxy-D-xylulose-5-phosphate (DXP) to 2-C-methyl-D-erythritol 4-phosphate (MEP).</text>
</comment>
<feature type="binding site" evidence="9">
    <location>
        <position position="121"/>
    </location>
    <ligand>
        <name>NADPH</name>
        <dbReference type="ChEBI" id="CHEBI:57783"/>
    </ligand>
</feature>
<sequence>MFMYPKGEIAQPIKVAILGSTGSIGTQTLDVISSHPDKFKVVALAAGSNRKLLEEQIERFKPQMYCLVSDKLPGGLSGPEGMLEIAASPQVDLLVVATTGSAGWEPTIEGIRNGKIIALANKEALVMAGRIIVSEAHKHDAIVRPIDSEHSAIWQCLQGEGLGDSKLRRPEGVKRIILTASGGPFRDTPLEEMKQVTPSQALAHPNWRMGNKVTIDSATLMNKGLEVIEAHWLFDMPFEQLDVVIHPQSIVHSMVEFNDGSIKAQLGIPDMRVPIQYALCYPEHSYNSKLGYLDFTKSLELQFYPPDMARFPCLSLAIEAGKKGSTYPAVLSAADDEAVAAFLEGHIGFLDISCIVEEALAKHEAICKDEDIDLESIRQADRWARLFVKSFIKSMKGRSRIEV</sequence>
<keyword evidence="12" id="KW-1185">Reference proteome</keyword>
<dbReference type="Pfam" id="PF02670">
    <property type="entry name" value="DXP_reductoisom"/>
    <property type="match status" value="1"/>
</dbReference>
<dbReference type="FunFam" id="3.40.50.720:FF:000045">
    <property type="entry name" value="1-deoxy-D-xylulose 5-phosphate reductoisomerase"/>
    <property type="match status" value="1"/>
</dbReference>
<evidence type="ECO:0000313" key="11">
    <source>
        <dbReference type="EMBL" id="ACZ42610.1"/>
    </source>
</evidence>
<dbReference type="GO" id="GO:0030604">
    <property type="term" value="F:1-deoxy-D-xylulose-5-phosphate reductoisomerase activity"/>
    <property type="evidence" value="ECO:0007669"/>
    <property type="project" value="UniProtKB-UniRule"/>
</dbReference>
<evidence type="ECO:0000256" key="6">
    <source>
        <dbReference type="ARBA" id="ARBA00023211"/>
    </source>
</evidence>
<dbReference type="SUPFAM" id="SSF55347">
    <property type="entry name" value="Glyceraldehyde-3-phosphate dehydrogenase-like, C-terminal domain"/>
    <property type="match status" value="1"/>
</dbReference>
<keyword evidence="9" id="KW-0460">Magnesium</keyword>
<feature type="binding site" evidence="9">
    <location>
        <position position="47"/>
    </location>
    <ligand>
        <name>NADPH</name>
        <dbReference type="ChEBI" id="CHEBI:57783"/>
    </ligand>
</feature>
<dbReference type="PANTHER" id="PTHR30525">
    <property type="entry name" value="1-DEOXY-D-XYLULOSE 5-PHOSPHATE REDUCTOISOMERASE"/>
    <property type="match status" value="1"/>
</dbReference>
<keyword evidence="3 9" id="KW-0479">Metal-binding</keyword>
<feature type="binding site" evidence="9">
    <location>
        <position position="24"/>
    </location>
    <ligand>
        <name>NADPH</name>
        <dbReference type="ChEBI" id="CHEBI:57783"/>
    </ligand>
</feature>
<dbReference type="SUPFAM" id="SSF69055">
    <property type="entry name" value="1-deoxy-D-xylulose-5-phosphate reductoisomerase, C-terminal domain"/>
    <property type="match status" value="1"/>
</dbReference>
<feature type="binding site" evidence="9">
    <location>
        <position position="217"/>
    </location>
    <ligand>
        <name>1-deoxy-D-xylulose 5-phosphate</name>
        <dbReference type="ChEBI" id="CHEBI:57792"/>
    </ligand>
</feature>
<dbReference type="RefSeq" id="WP_012875644.1">
    <property type="nucleotide sequence ID" value="NC_013525.1"/>
</dbReference>
<dbReference type="InterPro" id="IPR036291">
    <property type="entry name" value="NAD(P)-bd_dom_sf"/>
</dbReference>
<dbReference type="UniPathway" id="UPA00056">
    <property type="reaction ID" value="UER00092"/>
</dbReference>
<feature type="binding site" evidence="9">
    <location>
        <position position="222"/>
    </location>
    <ligand>
        <name>1-deoxy-D-xylulose 5-phosphate</name>
        <dbReference type="ChEBI" id="CHEBI:57792"/>
    </ligand>
</feature>
<dbReference type="GO" id="GO:0051287">
    <property type="term" value="F:NAD binding"/>
    <property type="evidence" value="ECO:0007669"/>
    <property type="project" value="InterPro"/>
</dbReference>
<evidence type="ECO:0000256" key="5">
    <source>
        <dbReference type="ARBA" id="ARBA00023002"/>
    </source>
</evidence>
<evidence type="ECO:0000256" key="2">
    <source>
        <dbReference type="ARBA" id="ARBA00006825"/>
    </source>
</evidence>
<comment type="similarity">
    <text evidence="2 9">Belongs to the DXR family.</text>
</comment>
<evidence type="ECO:0000259" key="10">
    <source>
        <dbReference type="SMART" id="SM00859"/>
    </source>
</evidence>
<evidence type="ECO:0000256" key="7">
    <source>
        <dbReference type="ARBA" id="ARBA00023229"/>
    </source>
</evidence>
<dbReference type="SMART" id="SM00859">
    <property type="entry name" value="Semialdhyde_dh"/>
    <property type="match status" value="1"/>
</dbReference>
<comment type="pathway">
    <text evidence="1 9">Isoprenoid biosynthesis; isopentenyl diphosphate biosynthesis via DXP pathway; isopentenyl diphosphate from 1-deoxy-D-xylulose 5-phosphate: step 1/6.</text>
</comment>
<feature type="binding site" evidence="9">
    <location>
        <position position="149"/>
    </location>
    <ligand>
        <name>1-deoxy-D-xylulose 5-phosphate</name>
        <dbReference type="ChEBI" id="CHEBI:57792"/>
    </ligand>
</feature>
<dbReference type="Pfam" id="PF08436">
    <property type="entry name" value="DXP_redisom_C"/>
    <property type="match status" value="1"/>
</dbReference>
<dbReference type="STRING" id="525904.Tter_1704"/>